<feature type="compositionally biased region" description="Polar residues" evidence="2">
    <location>
        <begin position="13"/>
        <end position="31"/>
    </location>
</feature>
<dbReference type="PANTHER" id="PTHR12832">
    <property type="entry name" value="TESTIS-SPECIFIC PROTEIN PBS13 T-COMPLEX 11"/>
    <property type="match status" value="1"/>
</dbReference>
<name>A0A8D9BN69_9HEMI</name>
<accession>A0A8D9BN69</accession>
<dbReference type="AlphaFoldDB" id="A0A8D9BN69"/>
<dbReference type="EMBL" id="HBUF01233154">
    <property type="protein sequence ID" value="CAG6674169.1"/>
    <property type="molecule type" value="Transcribed_RNA"/>
</dbReference>
<dbReference type="EMBL" id="HBUF01349382">
    <property type="protein sequence ID" value="CAG6712492.1"/>
    <property type="molecule type" value="Transcribed_RNA"/>
</dbReference>
<sequence>MDNHENDEFPLSNPDTPNQRSRQISESSTSEDQNKRRRTISSSLIPGVTDASPPKFVSLEEIMRAAKDMSNMALCHEIAVDKDFKIEKLELPENSLEKKVRDTMHQVFWDILKEQLSEDPPVYDHALVLLAEIKEELLSLLLPQHSKIKQDIDEILDLELIRQKVDNGVLDFKYYAQYITSVMAKMCAPVRDDNIAKLTRCEDVVATFRGIFETLDLMKLDMANFTINVIRPEIIAHSAEYEREKFKEYLKLNQDGLDLTRKWLLSHNNPSDEHSTSKQDILTKAYLSIFDWNENEPFPETLAMDEKRFLDLKAEFQRLVYTSTFSLIACSNVPILVNNVQFKTELIKHISILLADVKGDKEMSETVPNVIEQILKNIQSALEKIGASALTEEFTIQLKEQLSSIQQPDHKIRLIVEKRIKEFLQETISSATAAPVRVPPGLSSLQVPLTSLAGLYLRIVTHNRDVFGEFYTDILSAT</sequence>
<dbReference type="EMBL" id="HBUF01349383">
    <property type="protein sequence ID" value="CAG6712494.1"/>
    <property type="molecule type" value="Transcribed_RNA"/>
</dbReference>
<evidence type="ECO:0000256" key="2">
    <source>
        <dbReference type="SAM" id="MobiDB-lite"/>
    </source>
</evidence>
<reference evidence="3" key="1">
    <citation type="submission" date="2021-05" db="EMBL/GenBank/DDBJ databases">
        <authorList>
            <person name="Alioto T."/>
            <person name="Alioto T."/>
            <person name="Gomez Garrido J."/>
        </authorList>
    </citation>
    <scope>NUCLEOTIDE SEQUENCE</scope>
</reference>
<dbReference type="Pfam" id="PF05794">
    <property type="entry name" value="Tcp11"/>
    <property type="match status" value="1"/>
</dbReference>
<evidence type="ECO:0000256" key="1">
    <source>
        <dbReference type="ARBA" id="ARBA00010954"/>
    </source>
</evidence>
<organism evidence="3">
    <name type="scientific">Cacopsylla melanoneura</name>
    <dbReference type="NCBI Taxonomy" id="428564"/>
    <lineage>
        <taxon>Eukaryota</taxon>
        <taxon>Metazoa</taxon>
        <taxon>Ecdysozoa</taxon>
        <taxon>Arthropoda</taxon>
        <taxon>Hexapoda</taxon>
        <taxon>Insecta</taxon>
        <taxon>Pterygota</taxon>
        <taxon>Neoptera</taxon>
        <taxon>Paraneoptera</taxon>
        <taxon>Hemiptera</taxon>
        <taxon>Sternorrhyncha</taxon>
        <taxon>Psylloidea</taxon>
        <taxon>Psyllidae</taxon>
        <taxon>Psyllinae</taxon>
        <taxon>Cacopsylla</taxon>
    </lineage>
</organism>
<dbReference type="GO" id="GO:0007165">
    <property type="term" value="P:signal transduction"/>
    <property type="evidence" value="ECO:0007669"/>
    <property type="project" value="TreeGrafter"/>
</dbReference>
<comment type="similarity">
    <text evidence="1">Belongs to the TCP11 family.</text>
</comment>
<dbReference type="EMBL" id="HBUF01646745">
    <property type="protein sequence ID" value="CAG6786079.1"/>
    <property type="molecule type" value="Transcribed_RNA"/>
</dbReference>
<dbReference type="PANTHER" id="PTHR12832:SF11">
    <property type="entry name" value="LD23868P"/>
    <property type="match status" value="1"/>
</dbReference>
<feature type="region of interest" description="Disordered" evidence="2">
    <location>
        <begin position="1"/>
        <end position="47"/>
    </location>
</feature>
<protein>
    <submittedName>
        <fullName evidence="3">T-complex protein 11-like protein 1</fullName>
    </submittedName>
</protein>
<dbReference type="EMBL" id="HBUF01233153">
    <property type="protein sequence ID" value="CAG6674167.1"/>
    <property type="molecule type" value="Transcribed_RNA"/>
</dbReference>
<dbReference type="EMBL" id="HBUF01646744">
    <property type="protein sequence ID" value="CAG6786077.1"/>
    <property type="molecule type" value="Transcribed_RNA"/>
</dbReference>
<evidence type="ECO:0000313" key="3">
    <source>
        <dbReference type="EMBL" id="CAG6786077.1"/>
    </source>
</evidence>
<proteinExistence type="inferred from homology"/>
<dbReference type="InterPro" id="IPR008862">
    <property type="entry name" value="Tcp11"/>
</dbReference>
<dbReference type="EMBL" id="HBUF01118222">
    <property type="protein sequence ID" value="CAG6641591.1"/>
    <property type="molecule type" value="Transcribed_RNA"/>
</dbReference>